<protein>
    <submittedName>
        <fullName evidence="1">Uncharacterized protein</fullName>
    </submittedName>
</protein>
<organism evidence="1">
    <name type="scientific">marine sediment metagenome</name>
    <dbReference type="NCBI Taxonomy" id="412755"/>
    <lineage>
        <taxon>unclassified sequences</taxon>
        <taxon>metagenomes</taxon>
        <taxon>ecological metagenomes</taxon>
    </lineage>
</organism>
<feature type="non-terminal residue" evidence="1">
    <location>
        <position position="1"/>
    </location>
</feature>
<comment type="caution">
    <text evidence="1">The sequence shown here is derived from an EMBL/GenBank/DDBJ whole genome shotgun (WGS) entry which is preliminary data.</text>
</comment>
<dbReference type="InterPro" id="IPR029058">
    <property type="entry name" value="AB_hydrolase_fold"/>
</dbReference>
<sequence length="164" mass="18669">ERNLGVYQDTNYQSGRIAAFMSANNWNLIVLADRSSRLAPRQLQPYHDLKNKWGCSTEQVTAPVEIIWGMQDQMMPPAQGWRGTFAFPNSRVNFTPIDGADHFSEMDQPDKVVRAIWNAMQRELGKSNIPIFLGNGTDVVFKGDEAELLERLELIYDAPNPREN</sequence>
<evidence type="ECO:0000313" key="1">
    <source>
        <dbReference type="EMBL" id="GAF87787.1"/>
    </source>
</evidence>
<proteinExistence type="predicted"/>
<dbReference type="AlphaFoldDB" id="X0TI21"/>
<dbReference type="EMBL" id="BARS01016505">
    <property type="protein sequence ID" value="GAF87787.1"/>
    <property type="molecule type" value="Genomic_DNA"/>
</dbReference>
<gene>
    <name evidence="1" type="ORF">S01H1_27152</name>
</gene>
<dbReference type="Gene3D" id="3.40.50.1820">
    <property type="entry name" value="alpha/beta hydrolase"/>
    <property type="match status" value="1"/>
</dbReference>
<dbReference type="SUPFAM" id="SSF53474">
    <property type="entry name" value="alpha/beta-Hydrolases"/>
    <property type="match status" value="1"/>
</dbReference>
<name>X0TI21_9ZZZZ</name>
<accession>X0TI21</accession>
<reference evidence="1" key="1">
    <citation type="journal article" date="2014" name="Front. Microbiol.">
        <title>High frequency of phylogenetically diverse reductive dehalogenase-homologous genes in deep subseafloor sedimentary metagenomes.</title>
        <authorList>
            <person name="Kawai M."/>
            <person name="Futagami T."/>
            <person name="Toyoda A."/>
            <person name="Takaki Y."/>
            <person name="Nishi S."/>
            <person name="Hori S."/>
            <person name="Arai W."/>
            <person name="Tsubouchi T."/>
            <person name="Morono Y."/>
            <person name="Uchiyama I."/>
            <person name="Ito T."/>
            <person name="Fujiyama A."/>
            <person name="Inagaki F."/>
            <person name="Takami H."/>
        </authorList>
    </citation>
    <scope>NUCLEOTIDE SEQUENCE</scope>
    <source>
        <strain evidence="1">Expedition CK06-06</strain>
    </source>
</reference>